<dbReference type="InterPro" id="IPR000719">
    <property type="entry name" value="Prot_kinase_dom"/>
</dbReference>
<dbReference type="AlphaFoldDB" id="A0AA38M2B2"/>
<dbReference type="PROSITE" id="PS50011">
    <property type="entry name" value="PROTEIN_KINASE_DOM"/>
    <property type="match status" value="1"/>
</dbReference>
<keyword evidence="4 7" id="KW-1133">Transmembrane helix</keyword>
<dbReference type="PRINTS" id="PR00109">
    <property type="entry name" value="TYRKINASE"/>
</dbReference>
<evidence type="ECO:0000313" key="12">
    <source>
        <dbReference type="Proteomes" id="UP001168821"/>
    </source>
</evidence>
<dbReference type="InterPro" id="IPR003961">
    <property type="entry name" value="FN3_dom"/>
</dbReference>
<keyword evidence="5 7" id="KW-0472">Membrane</keyword>
<evidence type="ECO:0000256" key="7">
    <source>
        <dbReference type="SAM" id="Phobius"/>
    </source>
</evidence>
<keyword evidence="12" id="KW-1185">Reference proteome</keyword>
<sequence length="728" mass="82330">MIRTGLFLMLLSAGLGMNERFKGCYRNSHSTQTYRLPQHATVDQCISECYSKYYKYALLDDRGLCSCDNYLGVEINSTLLCNEFCSYCELKPNLTDVYVTGNLVPGPPEDVHLRNITDKSVHISWKQPKSFTEISGYLIKAVVNHTYANYIANSPEWTYTNDTFRTQIILLPATKYNVTLRAVSPDGPGAQFFQIIETKVGEPENHPESPKVIKKEGTTVEVKLMETPNSNGPITSYLVVVMNEDSQQIFQEELLKSYDEAKREGIDYYIAAKLNPENIRKNFRVGDGRYYNGFYNAPLESNVSYKIIAGIVSTLNGETKRAFSSVENHVREVHDEYGNQVEVSGDSPAVIIGLSIAIGLLSFMLIAGIIGFILLKSRVTNRRHRLSENQELTLQGPMIEVENNGYIPEEEHTKANHYRNLKQRLRTIPYNQLKIEPTNLLGVGRFGRVNSGSIYENDTLVPVAAYSVPDKKLSPEDKKNMLRDLDLLVKTGKHENVIALIGTCETTQMVVVVLEYVSMNLKDLLLGSRDSLPGKFSNMSESQALGIGTNIAKGMAHLESNKIVHKQLCARNVLIANGFVPKISGYGLAQYYSHNNLPDYTRWTALEVFKGQPHNSKSDVWSFACLLWEICVLGGTPYGNFSNNEIPDRILKGLRLPQMQYLSDELYQIMLDCWQIDMDERPTFSVLFESLQKVQENSLLPCLSFNLFPNFQYEQFYPDMEIAVRPVL</sequence>
<evidence type="ECO:0000313" key="11">
    <source>
        <dbReference type="EMBL" id="KAJ3639682.1"/>
    </source>
</evidence>
<evidence type="ECO:0000256" key="5">
    <source>
        <dbReference type="ARBA" id="ARBA00023136"/>
    </source>
</evidence>
<feature type="domain" description="Protein kinase" evidence="9">
    <location>
        <begin position="435"/>
        <end position="700"/>
    </location>
</feature>
<organism evidence="11 12">
    <name type="scientific">Zophobas morio</name>
    <dbReference type="NCBI Taxonomy" id="2755281"/>
    <lineage>
        <taxon>Eukaryota</taxon>
        <taxon>Metazoa</taxon>
        <taxon>Ecdysozoa</taxon>
        <taxon>Arthropoda</taxon>
        <taxon>Hexapoda</taxon>
        <taxon>Insecta</taxon>
        <taxon>Pterygota</taxon>
        <taxon>Neoptera</taxon>
        <taxon>Endopterygota</taxon>
        <taxon>Coleoptera</taxon>
        <taxon>Polyphaga</taxon>
        <taxon>Cucujiformia</taxon>
        <taxon>Tenebrionidae</taxon>
        <taxon>Zophobas</taxon>
    </lineage>
</organism>
<dbReference type="GO" id="GO:0005524">
    <property type="term" value="F:ATP binding"/>
    <property type="evidence" value="ECO:0007669"/>
    <property type="project" value="InterPro"/>
</dbReference>
<dbReference type="SUPFAM" id="SSF56112">
    <property type="entry name" value="Protein kinase-like (PK-like)"/>
    <property type="match status" value="1"/>
</dbReference>
<evidence type="ECO:0000259" key="9">
    <source>
        <dbReference type="PROSITE" id="PS50011"/>
    </source>
</evidence>
<dbReference type="Proteomes" id="UP001168821">
    <property type="component" value="Unassembled WGS sequence"/>
</dbReference>
<comment type="caution">
    <text evidence="11">The sequence shown here is derived from an EMBL/GenBank/DDBJ whole genome shotgun (WGS) entry which is preliminary data.</text>
</comment>
<dbReference type="SUPFAM" id="SSF49265">
    <property type="entry name" value="Fibronectin type III"/>
    <property type="match status" value="1"/>
</dbReference>
<evidence type="ECO:0000256" key="8">
    <source>
        <dbReference type="SAM" id="SignalP"/>
    </source>
</evidence>
<dbReference type="InterPro" id="IPR050122">
    <property type="entry name" value="RTK"/>
</dbReference>
<dbReference type="FunFam" id="3.30.200.20:FF:001345">
    <property type="entry name" value="Putative tyrosine-protein kinase Wsck-like Protein"/>
    <property type="match status" value="1"/>
</dbReference>
<evidence type="ECO:0000256" key="2">
    <source>
        <dbReference type="ARBA" id="ARBA00022692"/>
    </source>
</evidence>
<keyword evidence="3 8" id="KW-0732">Signal</keyword>
<dbReference type="GO" id="GO:0043235">
    <property type="term" value="C:receptor complex"/>
    <property type="evidence" value="ECO:0007669"/>
    <property type="project" value="TreeGrafter"/>
</dbReference>
<dbReference type="InterPro" id="IPR001245">
    <property type="entry name" value="Ser-Thr/Tyr_kinase_cat_dom"/>
</dbReference>
<reference evidence="11" key="1">
    <citation type="journal article" date="2023" name="G3 (Bethesda)">
        <title>Whole genome assemblies of Zophobas morio and Tenebrio molitor.</title>
        <authorList>
            <person name="Kaur S."/>
            <person name="Stinson S.A."/>
            <person name="diCenzo G.C."/>
        </authorList>
    </citation>
    <scope>NUCLEOTIDE SEQUENCE</scope>
    <source>
        <strain evidence="11">QUZm001</strain>
    </source>
</reference>
<dbReference type="PANTHER" id="PTHR24416:SF604">
    <property type="entry name" value="RECEPTOR PROTEIN-TYROSINE KINASE"/>
    <property type="match status" value="1"/>
</dbReference>
<dbReference type="GO" id="GO:0005886">
    <property type="term" value="C:plasma membrane"/>
    <property type="evidence" value="ECO:0007669"/>
    <property type="project" value="TreeGrafter"/>
</dbReference>
<keyword evidence="6" id="KW-0325">Glycoprotein</keyword>
<dbReference type="GO" id="GO:0004714">
    <property type="term" value="F:transmembrane receptor protein tyrosine kinase activity"/>
    <property type="evidence" value="ECO:0007669"/>
    <property type="project" value="UniProtKB-ARBA"/>
</dbReference>
<dbReference type="InterPro" id="IPR057598">
    <property type="entry name" value="Fn3_PTPRU"/>
</dbReference>
<dbReference type="PROSITE" id="PS50853">
    <property type="entry name" value="FN3"/>
    <property type="match status" value="1"/>
</dbReference>
<dbReference type="PANTHER" id="PTHR24416">
    <property type="entry name" value="TYROSINE-PROTEIN KINASE RECEPTOR"/>
    <property type="match status" value="1"/>
</dbReference>
<dbReference type="Pfam" id="PF00041">
    <property type="entry name" value="fn3"/>
    <property type="match status" value="1"/>
</dbReference>
<keyword evidence="2 7" id="KW-0812">Transmembrane</keyword>
<protein>
    <recommendedName>
        <fullName evidence="13">Tyrosine-protein kinase Wsck</fullName>
    </recommendedName>
</protein>
<evidence type="ECO:0000256" key="6">
    <source>
        <dbReference type="ARBA" id="ARBA00023180"/>
    </source>
</evidence>
<name>A0AA38M2B2_9CUCU</name>
<evidence type="ECO:0000256" key="4">
    <source>
        <dbReference type="ARBA" id="ARBA00022989"/>
    </source>
</evidence>
<feature type="transmembrane region" description="Helical" evidence="7">
    <location>
        <begin position="349"/>
        <end position="375"/>
    </location>
</feature>
<feature type="signal peptide" evidence="8">
    <location>
        <begin position="1"/>
        <end position="16"/>
    </location>
</feature>
<feature type="domain" description="Fibronectin type-III" evidence="10">
    <location>
        <begin position="107"/>
        <end position="203"/>
    </location>
</feature>
<dbReference type="Pfam" id="PF23144">
    <property type="entry name" value="Fn3_PTPRU"/>
    <property type="match status" value="1"/>
</dbReference>
<dbReference type="EMBL" id="JALNTZ010000010">
    <property type="protein sequence ID" value="KAJ3639682.1"/>
    <property type="molecule type" value="Genomic_DNA"/>
</dbReference>
<dbReference type="GO" id="GO:0007169">
    <property type="term" value="P:cell surface receptor protein tyrosine kinase signaling pathway"/>
    <property type="evidence" value="ECO:0007669"/>
    <property type="project" value="TreeGrafter"/>
</dbReference>
<accession>A0AA38M2B2</accession>
<dbReference type="GO" id="GO:0045664">
    <property type="term" value="P:regulation of neuron differentiation"/>
    <property type="evidence" value="ECO:0007669"/>
    <property type="project" value="TreeGrafter"/>
</dbReference>
<dbReference type="InterPro" id="IPR036116">
    <property type="entry name" value="FN3_sf"/>
</dbReference>
<dbReference type="Gene3D" id="3.30.200.20">
    <property type="entry name" value="Phosphorylase Kinase, domain 1"/>
    <property type="match status" value="1"/>
</dbReference>
<dbReference type="Gene3D" id="2.60.40.10">
    <property type="entry name" value="Immunoglobulins"/>
    <property type="match status" value="1"/>
</dbReference>
<dbReference type="InterPro" id="IPR013783">
    <property type="entry name" value="Ig-like_fold"/>
</dbReference>
<dbReference type="InterPro" id="IPR011009">
    <property type="entry name" value="Kinase-like_dom_sf"/>
</dbReference>
<dbReference type="Gene3D" id="1.10.510.10">
    <property type="entry name" value="Transferase(Phosphotransferase) domain 1"/>
    <property type="match status" value="1"/>
</dbReference>
<dbReference type="CDD" id="cd00192">
    <property type="entry name" value="PTKc"/>
    <property type="match status" value="1"/>
</dbReference>
<dbReference type="CDD" id="cd00063">
    <property type="entry name" value="FN3"/>
    <property type="match status" value="1"/>
</dbReference>
<evidence type="ECO:0000256" key="1">
    <source>
        <dbReference type="ARBA" id="ARBA00004479"/>
    </source>
</evidence>
<proteinExistence type="predicted"/>
<comment type="subcellular location">
    <subcellularLocation>
        <location evidence="1">Membrane</location>
        <topology evidence="1">Single-pass type I membrane protein</topology>
    </subcellularLocation>
</comment>
<evidence type="ECO:0000259" key="10">
    <source>
        <dbReference type="PROSITE" id="PS50853"/>
    </source>
</evidence>
<dbReference type="Pfam" id="PF07714">
    <property type="entry name" value="PK_Tyr_Ser-Thr"/>
    <property type="match status" value="1"/>
</dbReference>
<dbReference type="SMART" id="SM00060">
    <property type="entry name" value="FN3"/>
    <property type="match status" value="1"/>
</dbReference>
<evidence type="ECO:0008006" key="13">
    <source>
        <dbReference type="Google" id="ProtNLM"/>
    </source>
</evidence>
<gene>
    <name evidence="11" type="ORF">Zmor_003026</name>
</gene>
<feature type="chain" id="PRO_5041441460" description="Tyrosine-protein kinase Wsck" evidence="8">
    <location>
        <begin position="17"/>
        <end position="728"/>
    </location>
</feature>
<evidence type="ECO:0000256" key="3">
    <source>
        <dbReference type="ARBA" id="ARBA00022729"/>
    </source>
</evidence>